<gene>
    <name evidence="2" type="ORF">DFQ14_106219</name>
</gene>
<reference evidence="2 3" key="1">
    <citation type="submission" date="2018-07" db="EMBL/GenBank/DDBJ databases">
        <title>Genomic Encyclopedia of Type Strains, Phase III (KMG-III): the genomes of soil and plant-associated and newly described type strains.</title>
        <authorList>
            <person name="Whitman W."/>
        </authorList>
    </citation>
    <scope>NUCLEOTIDE SEQUENCE [LARGE SCALE GENOMIC DNA]</scope>
    <source>
        <strain evidence="2 3">CECT 8575</strain>
    </source>
</reference>
<dbReference type="AlphaFoldDB" id="A0A368VPS9"/>
<evidence type="ECO:0000313" key="3">
    <source>
        <dbReference type="Proteomes" id="UP000253495"/>
    </source>
</evidence>
<dbReference type="OrthoDB" id="3173471at2"/>
<accession>A0A368VPS9</accession>
<evidence type="ECO:0000313" key="2">
    <source>
        <dbReference type="EMBL" id="RCW43739.1"/>
    </source>
</evidence>
<organism evidence="2 3">
    <name type="scientific">Halopolyspora algeriensis</name>
    <dbReference type="NCBI Taxonomy" id="1500506"/>
    <lineage>
        <taxon>Bacteria</taxon>
        <taxon>Bacillati</taxon>
        <taxon>Actinomycetota</taxon>
        <taxon>Actinomycetes</taxon>
        <taxon>Actinomycetes incertae sedis</taxon>
        <taxon>Halopolyspora</taxon>
    </lineage>
</organism>
<name>A0A368VPS9_9ACTN</name>
<sequence length="253" mass="25956">MTALNARPASDHHAPSRPAGGPAAAGAEQASPEASPAGTVPASAGPPPVLSRPDAVLLFGAGEFREALATGEWVELWEGVVVSGRRVHDPAVQAAAALLRAGPHSVLSGPTAVAMHGCSAAAGTPVHVTVPYDRQPRSRPGLVVHQGRIGESDVVELDGLRTHALDIALTDLLCTGSRKMALDCLKQAFGGLDTGGVERLRGRIAERLGRRVDRRGTKQAAAVLALARDSGPLGAVRGIAGGNRPRKQRTGVP</sequence>
<feature type="compositionally biased region" description="Low complexity" evidence="1">
    <location>
        <begin position="16"/>
        <end position="38"/>
    </location>
</feature>
<dbReference type="EMBL" id="QPJC01000006">
    <property type="protein sequence ID" value="RCW43739.1"/>
    <property type="molecule type" value="Genomic_DNA"/>
</dbReference>
<proteinExistence type="predicted"/>
<protein>
    <recommendedName>
        <fullName evidence="4">Transcriptional regulator with AbiEi antitoxin domain of type IV toxin-antitoxin system</fullName>
    </recommendedName>
</protein>
<dbReference type="Proteomes" id="UP000253495">
    <property type="component" value="Unassembled WGS sequence"/>
</dbReference>
<keyword evidence="3" id="KW-1185">Reference proteome</keyword>
<evidence type="ECO:0000256" key="1">
    <source>
        <dbReference type="SAM" id="MobiDB-lite"/>
    </source>
</evidence>
<feature type="region of interest" description="Disordered" evidence="1">
    <location>
        <begin position="1"/>
        <end position="47"/>
    </location>
</feature>
<comment type="caution">
    <text evidence="2">The sequence shown here is derived from an EMBL/GenBank/DDBJ whole genome shotgun (WGS) entry which is preliminary data.</text>
</comment>
<evidence type="ECO:0008006" key="4">
    <source>
        <dbReference type="Google" id="ProtNLM"/>
    </source>
</evidence>
<dbReference type="RefSeq" id="WP_141921391.1">
    <property type="nucleotide sequence ID" value="NZ_QPJC01000006.1"/>
</dbReference>